<sequence>MLKAGIAGLGWWGRTMVGRMKDSEKLRIVAAADVAPERHAEFLAPHGIDLYGDFDRLIADDRLDCVILCTPNSLHTAQVAAAAARGLHVFCEKPLALTRAEAERSVEACAKAGVVLGIGHERRFENAMEELRRMVRAGELGTVMHAEANFSHDKLVNVAQTDWRRSSAESPAAGMTAMGIHLSDAFVNLFGPASEVFAATANRVLQSENGDVVSALIRHEGGATSYLNAVLATPLYLRFTVFGSKAWAEIRNDTHPDTPGPATLTVQVTGEEPRVTRFDWNDTVKANLEAFAEAIEGGADYPFTEAEKIGNIAVLEAIARSAATGELVQVASIDR</sequence>
<name>A0ACD4NHR8_9HYPH</name>
<proteinExistence type="predicted"/>
<keyword evidence="2" id="KW-1185">Reference proteome</keyword>
<reference evidence="1" key="1">
    <citation type="submission" date="2022-11" db="EMBL/GenBank/DDBJ databases">
        <title>beta-Carotene-producing bacterium, Jeongeuplla avenae sp. nov., alleviates the salt stress of Arabidopsis seedlings.</title>
        <authorList>
            <person name="Jiang L."/>
            <person name="Lee J."/>
        </authorList>
    </citation>
    <scope>NUCLEOTIDE SEQUENCE</scope>
    <source>
        <strain evidence="1">DY_R2A_6</strain>
    </source>
</reference>
<evidence type="ECO:0000313" key="2">
    <source>
        <dbReference type="Proteomes" id="UP001163223"/>
    </source>
</evidence>
<protein>
    <submittedName>
        <fullName evidence="1">Gfo/Idh/MocA family oxidoreductase</fullName>
    </submittedName>
</protein>
<accession>A0ACD4NHR8</accession>
<organism evidence="1 2">
    <name type="scientific">Antarcticirhabdus aurantiaca</name>
    <dbReference type="NCBI Taxonomy" id="2606717"/>
    <lineage>
        <taxon>Bacteria</taxon>
        <taxon>Pseudomonadati</taxon>
        <taxon>Pseudomonadota</taxon>
        <taxon>Alphaproteobacteria</taxon>
        <taxon>Hyphomicrobiales</taxon>
        <taxon>Aurantimonadaceae</taxon>
        <taxon>Antarcticirhabdus</taxon>
    </lineage>
</organism>
<dbReference type="EMBL" id="CP113520">
    <property type="protein sequence ID" value="WAJ26383.1"/>
    <property type="molecule type" value="Genomic_DNA"/>
</dbReference>
<gene>
    <name evidence="1" type="ORF">OXU80_15940</name>
</gene>
<evidence type="ECO:0000313" key="1">
    <source>
        <dbReference type="EMBL" id="WAJ26383.1"/>
    </source>
</evidence>
<dbReference type="Proteomes" id="UP001163223">
    <property type="component" value="Chromosome"/>
</dbReference>